<name>A0A838XM56_9ACTN</name>
<evidence type="ECO:0000256" key="10">
    <source>
        <dbReference type="ARBA" id="ARBA00023180"/>
    </source>
</evidence>
<dbReference type="InterPro" id="IPR036291">
    <property type="entry name" value="NAD(P)-bd_dom_sf"/>
</dbReference>
<dbReference type="InterPro" id="IPR044516">
    <property type="entry name" value="UXS-like"/>
</dbReference>
<evidence type="ECO:0000256" key="11">
    <source>
        <dbReference type="ARBA" id="ARBA00023239"/>
    </source>
</evidence>
<keyword evidence="11" id="KW-0456">Lyase</keyword>
<dbReference type="Pfam" id="PF01370">
    <property type="entry name" value="Epimerase"/>
    <property type="match status" value="1"/>
</dbReference>
<dbReference type="GO" id="GO:0070403">
    <property type="term" value="F:NAD+ binding"/>
    <property type="evidence" value="ECO:0007669"/>
    <property type="project" value="InterPro"/>
</dbReference>
<keyword evidence="8" id="KW-0333">Golgi apparatus</keyword>
<evidence type="ECO:0000256" key="4">
    <source>
        <dbReference type="ARBA" id="ARBA00022793"/>
    </source>
</evidence>
<feature type="domain" description="NAD-dependent epimerase/dehydratase" evidence="13">
    <location>
        <begin position="17"/>
        <end position="251"/>
    </location>
</feature>
<keyword evidence="9" id="KW-0472">Membrane</keyword>
<dbReference type="SUPFAM" id="SSF51735">
    <property type="entry name" value="NAD(P)-binding Rossmann-fold domains"/>
    <property type="match status" value="1"/>
</dbReference>
<evidence type="ECO:0000256" key="2">
    <source>
        <dbReference type="ARBA" id="ARBA00004323"/>
    </source>
</evidence>
<proteinExistence type="predicted"/>
<reference evidence="14 15" key="1">
    <citation type="submission" date="2020-07" db="EMBL/GenBank/DDBJ databases">
        <title>Draft genome and description of Aeromicrobium phoceense strain Marseille-Q0843 isolated from healthy skin swab.</title>
        <authorList>
            <person name="Boxberger M."/>
            <person name="La Scola B."/>
        </authorList>
    </citation>
    <scope>NUCLEOTIDE SEQUENCE [LARGE SCALE GENOMIC DNA]</scope>
    <source>
        <strain evidence="14 15">Marseille-Q0843</strain>
    </source>
</reference>
<keyword evidence="5" id="KW-0735">Signal-anchor</keyword>
<evidence type="ECO:0000256" key="6">
    <source>
        <dbReference type="ARBA" id="ARBA00022989"/>
    </source>
</evidence>
<dbReference type="PANTHER" id="PTHR43078">
    <property type="entry name" value="UDP-GLUCURONIC ACID DECARBOXYLASE-RELATED"/>
    <property type="match status" value="1"/>
</dbReference>
<dbReference type="FunFam" id="3.40.50.720:FF:000065">
    <property type="entry name" value="UDP-glucuronic acid decarboxylase 1"/>
    <property type="match status" value="1"/>
</dbReference>
<evidence type="ECO:0000313" key="15">
    <source>
        <dbReference type="Proteomes" id="UP000550354"/>
    </source>
</evidence>
<keyword evidence="15" id="KW-1185">Reference proteome</keyword>
<accession>A0A838XM56</accession>
<dbReference type="GO" id="GO:0005737">
    <property type="term" value="C:cytoplasm"/>
    <property type="evidence" value="ECO:0007669"/>
    <property type="project" value="TreeGrafter"/>
</dbReference>
<evidence type="ECO:0000256" key="12">
    <source>
        <dbReference type="ARBA" id="ARBA00037859"/>
    </source>
</evidence>
<gene>
    <name evidence="14" type="ORF">H1W00_15360</name>
</gene>
<dbReference type="AlphaFoldDB" id="A0A838XM56"/>
<dbReference type="EMBL" id="JACEOG010000002">
    <property type="protein sequence ID" value="MBA4609858.1"/>
    <property type="molecule type" value="Genomic_DNA"/>
</dbReference>
<evidence type="ECO:0000256" key="7">
    <source>
        <dbReference type="ARBA" id="ARBA00023027"/>
    </source>
</evidence>
<dbReference type="GO" id="GO:0042732">
    <property type="term" value="P:D-xylose metabolic process"/>
    <property type="evidence" value="ECO:0007669"/>
    <property type="project" value="InterPro"/>
</dbReference>
<evidence type="ECO:0000313" key="14">
    <source>
        <dbReference type="EMBL" id="MBA4609858.1"/>
    </source>
</evidence>
<protein>
    <submittedName>
        <fullName evidence="14">NAD-dependent epimerase/dehydratase family protein</fullName>
    </submittedName>
</protein>
<sequence>MTAHDGLAKDFHGLHAVVTGGSGFLGSHVCESLLARGARVTCWDNESTGAEANIAHLLGHERFTYRLCDVAEPLPAVDRADVVLHLASIASPLAYGRRPIDTLRSGSAGTLQLLELAAKHQARFVVSSTSEVYGDPQVHPQHEDYWGHVNPVGPRAVYDESKRFAEAAVVGARREWDVDAGIVRIFNTYGPRMAVDDGRVVPTFIDQAVRGLPLTVAGDGSQTRSLCYVDDTVEAIVRMASSDVQGPVNVGNPDEYTILELARVIVGLTNSSSPIEHVAKPQDDPSRRKPDIARARAALGWEPTVGLRDGLRRTLGWYLAHSSV</sequence>
<keyword evidence="7" id="KW-0520">NAD</keyword>
<evidence type="ECO:0000256" key="9">
    <source>
        <dbReference type="ARBA" id="ARBA00023136"/>
    </source>
</evidence>
<evidence type="ECO:0000259" key="13">
    <source>
        <dbReference type="Pfam" id="PF01370"/>
    </source>
</evidence>
<evidence type="ECO:0000256" key="5">
    <source>
        <dbReference type="ARBA" id="ARBA00022968"/>
    </source>
</evidence>
<organism evidence="14 15">
    <name type="scientific">Aeromicrobium phoceense</name>
    <dbReference type="NCBI Taxonomy" id="2754045"/>
    <lineage>
        <taxon>Bacteria</taxon>
        <taxon>Bacillati</taxon>
        <taxon>Actinomycetota</taxon>
        <taxon>Actinomycetes</taxon>
        <taxon>Propionibacteriales</taxon>
        <taxon>Nocardioidaceae</taxon>
        <taxon>Aeromicrobium</taxon>
    </lineage>
</organism>
<dbReference type="Proteomes" id="UP000550354">
    <property type="component" value="Unassembled WGS sequence"/>
</dbReference>
<evidence type="ECO:0000256" key="8">
    <source>
        <dbReference type="ARBA" id="ARBA00023034"/>
    </source>
</evidence>
<keyword evidence="6" id="KW-1133">Transmembrane helix</keyword>
<dbReference type="GO" id="GO:0048040">
    <property type="term" value="F:UDP-glucuronate decarboxylase activity"/>
    <property type="evidence" value="ECO:0007669"/>
    <property type="project" value="TreeGrafter"/>
</dbReference>
<keyword evidence="3" id="KW-0812">Transmembrane</keyword>
<comment type="subcellular location">
    <subcellularLocation>
        <location evidence="2">Golgi apparatus membrane</location>
        <topology evidence="2">Single-pass type II membrane protein</topology>
    </subcellularLocation>
    <subcellularLocation>
        <location evidence="12">Golgi apparatus</location>
        <location evidence="12">Golgi stack membrane</location>
    </subcellularLocation>
</comment>
<keyword evidence="10" id="KW-0325">Glycoprotein</keyword>
<comment type="cofactor">
    <cofactor evidence="1">
        <name>NAD(+)</name>
        <dbReference type="ChEBI" id="CHEBI:57540"/>
    </cofactor>
</comment>
<dbReference type="Gene3D" id="3.40.50.720">
    <property type="entry name" value="NAD(P)-binding Rossmann-like Domain"/>
    <property type="match status" value="1"/>
</dbReference>
<dbReference type="RefSeq" id="WP_181756678.1">
    <property type="nucleotide sequence ID" value="NZ_JACEOG010000002.1"/>
</dbReference>
<comment type="caution">
    <text evidence="14">The sequence shown here is derived from an EMBL/GenBank/DDBJ whole genome shotgun (WGS) entry which is preliminary data.</text>
</comment>
<evidence type="ECO:0000256" key="1">
    <source>
        <dbReference type="ARBA" id="ARBA00001911"/>
    </source>
</evidence>
<evidence type="ECO:0000256" key="3">
    <source>
        <dbReference type="ARBA" id="ARBA00022692"/>
    </source>
</evidence>
<dbReference type="InterPro" id="IPR001509">
    <property type="entry name" value="Epimerase_deHydtase"/>
</dbReference>
<keyword evidence="4" id="KW-0210">Decarboxylase</keyword>
<dbReference type="PANTHER" id="PTHR43078:SF6">
    <property type="entry name" value="UDP-GLUCURONIC ACID DECARBOXYLASE 1"/>
    <property type="match status" value="1"/>
</dbReference>